<accession>A0A8J7FBP1</accession>
<evidence type="ECO:0000259" key="5">
    <source>
        <dbReference type="PROSITE" id="PS50977"/>
    </source>
</evidence>
<dbReference type="PROSITE" id="PS50977">
    <property type="entry name" value="HTH_TETR_2"/>
    <property type="match status" value="1"/>
</dbReference>
<dbReference type="AlphaFoldDB" id="A0A8J7FBP1"/>
<organism evidence="6 7">
    <name type="scientific">Pontibacterium sinense</name>
    <dbReference type="NCBI Taxonomy" id="2781979"/>
    <lineage>
        <taxon>Bacteria</taxon>
        <taxon>Pseudomonadati</taxon>
        <taxon>Pseudomonadota</taxon>
        <taxon>Gammaproteobacteria</taxon>
        <taxon>Oceanospirillales</taxon>
        <taxon>Oceanospirillaceae</taxon>
        <taxon>Pontibacterium</taxon>
    </lineage>
</organism>
<dbReference type="EMBL" id="JADEYS010000004">
    <property type="protein sequence ID" value="MBE9396741.1"/>
    <property type="molecule type" value="Genomic_DNA"/>
</dbReference>
<dbReference type="InterPro" id="IPR001647">
    <property type="entry name" value="HTH_TetR"/>
</dbReference>
<evidence type="ECO:0000313" key="6">
    <source>
        <dbReference type="EMBL" id="MBE9396741.1"/>
    </source>
</evidence>
<dbReference type="PRINTS" id="PR00455">
    <property type="entry name" value="HTHTETR"/>
</dbReference>
<dbReference type="SUPFAM" id="SSF46689">
    <property type="entry name" value="Homeodomain-like"/>
    <property type="match status" value="1"/>
</dbReference>
<proteinExistence type="predicted"/>
<dbReference type="Pfam" id="PF00440">
    <property type="entry name" value="TetR_N"/>
    <property type="match status" value="1"/>
</dbReference>
<dbReference type="GO" id="GO:0000976">
    <property type="term" value="F:transcription cis-regulatory region binding"/>
    <property type="evidence" value="ECO:0007669"/>
    <property type="project" value="TreeGrafter"/>
</dbReference>
<dbReference type="Proteomes" id="UP000640333">
    <property type="component" value="Unassembled WGS sequence"/>
</dbReference>
<dbReference type="Pfam" id="PF13305">
    <property type="entry name" value="TetR_C_33"/>
    <property type="match status" value="1"/>
</dbReference>
<evidence type="ECO:0000313" key="7">
    <source>
        <dbReference type="Proteomes" id="UP000640333"/>
    </source>
</evidence>
<dbReference type="PANTHER" id="PTHR30055:SF220">
    <property type="entry name" value="TETR-FAMILY REGULATORY PROTEIN"/>
    <property type="match status" value="1"/>
</dbReference>
<dbReference type="InterPro" id="IPR050109">
    <property type="entry name" value="HTH-type_TetR-like_transc_reg"/>
</dbReference>
<feature type="domain" description="HTH tetR-type" evidence="5">
    <location>
        <begin position="11"/>
        <end position="71"/>
    </location>
</feature>
<protein>
    <submittedName>
        <fullName evidence="6">TetR/AcrR family transcriptional regulator</fullName>
    </submittedName>
</protein>
<evidence type="ECO:0000256" key="1">
    <source>
        <dbReference type="ARBA" id="ARBA00023015"/>
    </source>
</evidence>
<keyword evidence="1" id="KW-0805">Transcription regulation</keyword>
<dbReference type="SUPFAM" id="SSF48498">
    <property type="entry name" value="Tetracyclin repressor-like, C-terminal domain"/>
    <property type="match status" value="1"/>
</dbReference>
<sequence length="204" mass="23420">MTQDKKTYHHGDLRQSLLQAATDIIREGGVDSLSMRKLADNVGVSRTAPYHHFKDKNELLCAIAEMGFSDHIHAVSELPQQHADLDKRELFELYVLSYIRFADNNPETYDLMFGKEIWKLGKPTESLKTISKRCFQHWLEWIETLQAQKILTDQHPTLRVAQASWATLHGLCRLLNDGIYVNKNDLEEMGRTAAAMLLAQNRVD</sequence>
<dbReference type="RefSeq" id="WP_193952295.1">
    <property type="nucleotide sequence ID" value="NZ_JADEYS010000004.1"/>
</dbReference>
<keyword evidence="2 4" id="KW-0238">DNA-binding</keyword>
<dbReference type="PANTHER" id="PTHR30055">
    <property type="entry name" value="HTH-TYPE TRANSCRIPTIONAL REGULATOR RUTR"/>
    <property type="match status" value="1"/>
</dbReference>
<dbReference type="InterPro" id="IPR036271">
    <property type="entry name" value="Tet_transcr_reg_TetR-rel_C_sf"/>
</dbReference>
<name>A0A8J7FBP1_9GAMM</name>
<keyword evidence="3" id="KW-0804">Transcription</keyword>
<evidence type="ECO:0000256" key="3">
    <source>
        <dbReference type="ARBA" id="ARBA00023163"/>
    </source>
</evidence>
<comment type="caution">
    <text evidence="6">The sequence shown here is derived from an EMBL/GenBank/DDBJ whole genome shotgun (WGS) entry which is preliminary data.</text>
</comment>
<evidence type="ECO:0000256" key="4">
    <source>
        <dbReference type="PROSITE-ProRule" id="PRU00335"/>
    </source>
</evidence>
<reference evidence="6" key="1">
    <citation type="submission" date="2020-10" db="EMBL/GenBank/DDBJ databases">
        <title>Bacterium isolated from coastal waters sediment.</title>
        <authorList>
            <person name="Chen R.-J."/>
            <person name="Lu D.-C."/>
            <person name="Zhu K.-L."/>
            <person name="Du Z.-J."/>
        </authorList>
    </citation>
    <scope>NUCLEOTIDE SEQUENCE</scope>
    <source>
        <strain evidence="6">N1Y112</strain>
    </source>
</reference>
<dbReference type="InterPro" id="IPR009057">
    <property type="entry name" value="Homeodomain-like_sf"/>
</dbReference>
<dbReference type="GO" id="GO:0003700">
    <property type="term" value="F:DNA-binding transcription factor activity"/>
    <property type="evidence" value="ECO:0007669"/>
    <property type="project" value="TreeGrafter"/>
</dbReference>
<dbReference type="InterPro" id="IPR025996">
    <property type="entry name" value="MT1864/Rv1816-like_C"/>
</dbReference>
<feature type="DNA-binding region" description="H-T-H motif" evidence="4">
    <location>
        <begin position="34"/>
        <end position="53"/>
    </location>
</feature>
<gene>
    <name evidence="6" type="ORF">IOQ59_05630</name>
</gene>
<keyword evidence="7" id="KW-1185">Reference proteome</keyword>
<evidence type="ECO:0000256" key="2">
    <source>
        <dbReference type="ARBA" id="ARBA00023125"/>
    </source>
</evidence>
<dbReference type="Gene3D" id="1.10.357.10">
    <property type="entry name" value="Tetracycline Repressor, domain 2"/>
    <property type="match status" value="1"/>
</dbReference>